<dbReference type="GO" id="GO:0051087">
    <property type="term" value="F:protein-folding chaperone binding"/>
    <property type="evidence" value="ECO:0007669"/>
    <property type="project" value="InterPro"/>
</dbReference>
<accession>A0A9X3EFY0</accession>
<comment type="similarity">
    <text evidence="2 10 12">Belongs to the GrpE family.</text>
</comment>
<dbReference type="NCBIfam" id="NF010748">
    <property type="entry name" value="PRK14150.1"/>
    <property type="match status" value="1"/>
</dbReference>
<evidence type="ECO:0000313" key="14">
    <source>
        <dbReference type="EMBL" id="MCY0966888.1"/>
    </source>
</evidence>
<name>A0A9X3EFY0_9GAMM</name>
<dbReference type="RefSeq" id="WP_283175096.1">
    <property type="nucleotide sequence ID" value="NZ_JAPNOA010000058.1"/>
</dbReference>
<sequence>MADEQKVQDETLENAAAEAAADAAEAAVEPDAATGDELAAARQEIADLKDQMLRTQAEMQNVRRRAEADVEKAHKFAVEKFANEMLIVVDNLERGLAAAPQDESTVAIREGIEMTLNGFMSALAKFKVEVVDPVGQPFNPELHQAITMIENAELAPNSVMAVMQKGYTLAGRLLRPAMVVVSKGGPSINEQA</sequence>
<evidence type="ECO:0000256" key="6">
    <source>
        <dbReference type="ARBA" id="ARBA00023186"/>
    </source>
</evidence>
<comment type="subunit">
    <text evidence="3 10">Homodimer.</text>
</comment>
<gene>
    <name evidence="10 14" type="primary">grpE</name>
    <name evidence="14" type="ORF">OUO13_17055</name>
</gene>
<evidence type="ECO:0000256" key="5">
    <source>
        <dbReference type="ARBA" id="ARBA00023016"/>
    </source>
</evidence>
<dbReference type="PRINTS" id="PR00773">
    <property type="entry name" value="GRPEPROTEIN"/>
</dbReference>
<dbReference type="PROSITE" id="PS01071">
    <property type="entry name" value="GRPE"/>
    <property type="match status" value="1"/>
</dbReference>
<evidence type="ECO:0000256" key="3">
    <source>
        <dbReference type="ARBA" id="ARBA00011738"/>
    </source>
</evidence>
<dbReference type="InterPro" id="IPR000740">
    <property type="entry name" value="GrpE"/>
</dbReference>
<dbReference type="Proteomes" id="UP001150830">
    <property type="component" value="Unassembled WGS sequence"/>
</dbReference>
<dbReference type="Gene3D" id="3.90.20.20">
    <property type="match status" value="1"/>
</dbReference>
<dbReference type="SUPFAM" id="SSF51064">
    <property type="entry name" value="Head domain of nucleotide exchange factor GrpE"/>
    <property type="match status" value="1"/>
</dbReference>
<dbReference type="AlphaFoldDB" id="A0A9X3EFY0"/>
<organism evidence="14 15">
    <name type="scientific">Parathalassolituus penaei</name>
    <dbReference type="NCBI Taxonomy" id="2997323"/>
    <lineage>
        <taxon>Bacteria</taxon>
        <taxon>Pseudomonadati</taxon>
        <taxon>Pseudomonadota</taxon>
        <taxon>Gammaproteobacteria</taxon>
        <taxon>Oceanospirillales</taxon>
        <taxon>Oceanospirillaceae</taxon>
        <taxon>Parathalassolituus</taxon>
    </lineage>
</organism>
<dbReference type="GO" id="GO:0005829">
    <property type="term" value="C:cytosol"/>
    <property type="evidence" value="ECO:0007669"/>
    <property type="project" value="TreeGrafter"/>
</dbReference>
<reference evidence="14" key="1">
    <citation type="submission" date="2022-11" db="EMBL/GenBank/DDBJ databases">
        <title>Parathalassolutuus dongxingensis gen. nov., sp. nov., a novel member of family Oceanospirillaceae isolated from a coastal shrimp pond in Guangxi, China.</title>
        <authorList>
            <person name="Chen H."/>
        </authorList>
    </citation>
    <scope>NUCLEOTIDE SEQUENCE</scope>
    <source>
        <strain evidence="14">G-43</strain>
    </source>
</reference>
<dbReference type="PANTHER" id="PTHR21237:SF23">
    <property type="entry name" value="GRPE PROTEIN HOMOLOG, MITOCHONDRIAL"/>
    <property type="match status" value="1"/>
</dbReference>
<evidence type="ECO:0000256" key="12">
    <source>
        <dbReference type="RuleBase" id="RU004478"/>
    </source>
</evidence>
<dbReference type="FunFam" id="2.30.22.10:FF:000001">
    <property type="entry name" value="Protein GrpE"/>
    <property type="match status" value="1"/>
</dbReference>
<feature type="compositionally biased region" description="Low complexity" evidence="13">
    <location>
        <begin position="15"/>
        <end position="33"/>
    </location>
</feature>
<evidence type="ECO:0000256" key="9">
    <source>
        <dbReference type="ARBA" id="ARBA00076414"/>
    </source>
</evidence>
<keyword evidence="5 10" id="KW-0346">Stress response</keyword>
<dbReference type="HAMAP" id="MF_01151">
    <property type="entry name" value="GrpE"/>
    <property type="match status" value="1"/>
</dbReference>
<evidence type="ECO:0000256" key="7">
    <source>
        <dbReference type="ARBA" id="ARBA00053401"/>
    </source>
</evidence>
<evidence type="ECO:0000256" key="11">
    <source>
        <dbReference type="RuleBase" id="RU000639"/>
    </source>
</evidence>
<dbReference type="NCBIfam" id="NF010737">
    <property type="entry name" value="PRK14139.1"/>
    <property type="match status" value="1"/>
</dbReference>
<dbReference type="GO" id="GO:0000774">
    <property type="term" value="F:adenyl-nucleotide exchange factor activity"/>
    <property type="evidence" value="ECO:0007669"/>
    <property type="project" value="InterPro"/>
</dbReference>
<dbReference type="SUPFAM" id="SSF58014">
    <property type="entry name" value="Coiled-coil domain of nucleotide exchange factor GrpE"/>
    <property type="match status" value="1"/>
</dbReference>
<dbReference type="GO" id="GO:0006457">
    <property type="term" value="P:protein folding"/>
    <property type="evidence" value="ECO:0007669"/>
    <property type="project" value="InterPro"/>
</dbReference>
<evidence type="ECO:0000256" key="8">
    <source>
        <dbReference type="ARBA" id="ARBA00072274"/>
    </source>
</evidence>
<dbReference type="PANTHER" id="PTHR21237">
    <property type="entry name" value="GRPE PROTEIN"/>
    <property type="match status" value="1"/>
</dbReference>
<dbReference type="GO" id="GO:0051082">
    <property type="term" value="F:unfolded protein binding"/>
    <property type="evidence" value="ECO:0007669"/>
    <property type="project" value="TreeGrafter"/>
</dbReference>
<evidence type="ECO:0000256" key="1">
    <source>
        <dbReference type="ARBA" id="ARBA00004496"/>
    </source>
</evidence>
<dbReference type="InterPro" id="IPR013805">
    <property type="entry name" value="GrpE_CC"/>
</dbReference>
<dbReference type="Gene3D" id="2.30.22.10">
    <property type="entry name" value="Head domain of nucleotide exchange factor GrpE"/>
    <property type="match status" value="1"/>
</dbReference>
<dbReference type="NCBIfam" id="NF010738">
    <property type="entry name" value="PRK14140.1"/>
    <property type="match status" value="1"/>
</dbReference>
<evidence type="ECO:0000313" key="15">
    <source>
        <dbReference type="Proteomes" id="UP001150830"/>
    </source>
</evidence>
<dbReference type="Pfam" id="PF01025">
    <property type="entry name" value="GrpE"/>
    <property type="match status" value="1"/>
</dbReference>
<keyword evidence="4 10" id="KW-0963">Cytoplasm</keyword>
<dbReference type="InterPro" id="IPR009012">
    <property type="entry name" value="GrpE_head"/>
</dbReference>
<keyword evidence="6 10" id="KW-0143">Chaperone</keyword>
<evidence type="ECO:0000256" key="13">
    <source>
        <dbReference type="SAM" id="MobiDB-lite"/>
    </source>
</evidence>
<evidence type="ECO:0000256" key="4">
    <source>
        <dbReference type="ARBA" id="ARBA00022490"/>
    </source>
</evidence>
<dbReference type="EMBL" id="JAPNOA010000058">
    <property type="protein sequence ID" value="MCY0966888.1"/>
    <property type="molecule type" value="Genomic_DNA"/>
</dbReference>
<comment type="caution">
    <text evidence="14">The sequence shown here is derived from an EMBL/GenBank/DDBJ whole genome shotgun (WGS) entry which is preliminary data.</text>
</comment>
<comment type="subcellular location">
    <subcellularLocation>
        <location evidence="1 10">Cytoplasm</location>
    </subcellularLocation>
</comment>
<evidence type="ECO:0000256" key="10">
    <source>
        <dbReference type="HAMAP-Rule" id="MF_01151"/>
    </source>
</evidence>
<proteinExistence type="inferred from homology"/>
<dbReference type="GO" id="GO:0042803">
    <property type="term" value="F:protein homodimerization activity"/>
    <property type="evidence" value="ECO:0007669"/>
    <property type="project" value="InterPro"/>
</dbReference>
<comment type="function">
    <text evidence="7 10 11">Participates actively in the response to hyperosmotic and heat shock by preventing the aggregation of stress-denatured proteins, in association with DnaK and GrpE. It is the nucleotide exchange factor for DnaK and may function as a thermosensor. Unfolded proteins bind initially to DnaJ; upon interaction with the DnaJ-bound protein, DnaK hydrolyzes its bound ATP, resulting in the formation of a stable complex. GrpE releases ADP from DnaK; ATP binding to DnaK triggers the release of the substrate protein, thus completing the reaction cycle. Several rounds of ATP-dependent interactions between DnaJ, DnaK and GrpE are required for fully efficient folding.</text>
</comment>
<keyword evidence="15" id="KW-1185">Reference proteome</keyword>
<dbReference type="CDD" id="cd00446">
    <property type="entry name" value="GrpE"/>
    <property type="match status" value="1"/>
</dbReference>
<feature type="region of interest" description="Disordered" evidence="13">
    <location>
        <begin position="1"/>
        <end position="36"/>
    </location>
</feature>
<evidence type="ECO:0000256" key="2">
    <source>
        <dbReference type="ARBA" id="ARBA00009054"/>
    </source>
</evidence>
<protein>
    <recommendedName>
        <fullName evidence="8 10">Protein GrpE</fullName>
    </recommendedName>
    <alternativeName>
        <fullName evidence="9 10">HSP-70 cofactor</fullName>
    </alternativeName>
</protein>